<feature type="compositionally biased region" description="Basic and acidic residues" evidence="1">
    <location>
        <begin position="1"/>
        <end position="10"/>
    </location>
</feature>
<dbReference type="PANTHER" id="PTHR13400">
    <property type="entry name" value="CHEMOKINE C-C MOTIF RECEPTOR 1"/>
    <property type="match status" value="1"/>
</dbReference>
<dbReference type="Proteomes" id="UP000076858">
    <property type="component" value="Unassembled WGS sequence"/>
</dbReference>
<protein>
    <submittedName>
        <fullName evidence="2">Coiled-coil domain-containing protein 28B</fullName>
    </submittedName>
</protein>
<dbReference type="EMBL" id="GDIP01199856">
    <property type="protein sequence ID" value="JAJ23546.1"/>
    <property type="molecule type" value="Transcribed_RNA"/>
</dbReference>
<dbReference type="Pfam" id="PF13270">
    <property type="entry name" value="CCDC28"/>
    <property type="match status" value="1"/>
</dbReference>
<name>A0A0P5AES0_9CRUS</name>
<proteinExistence type="predicted"/>
<feature type="compositionally biased region" description="Basic residues" evidence="1">
    <location>
        <begin position="64"/>
        <end position="73"/>
    </location>
</feature>
<dbReference type="PANTHER" id="PTHR13400:SF4">
    <property type="entry name" value="COILED-COIL DOMAIN-CONTAINING PROTEIN 28A-LIKE PROTEIN"/>
    <property type="match status" value="1"/>
</dbReference>
<dbReference type="EMBL" id="LRGB01003257">
    <property type="protein sequence ID" value="KZS03532.1"/>
    <property type="molecule type" value="Genomic_DNA"/>
</dbReference>
<sequence length="188" mass="21253">MEDSHHNNRERTKKSPHPIPEVKIQIDCSSRTSSSHNHRGASSDGTLTENSSSETPWSREAKRTKIFHPKPPRKAKELFPESSHSSHSFLTDVADMRSMETALIQLVNDFHSGKLQAFGRHCSTEQMEAIRDQQEKLARLHFELGAQHDVNAQQTSDNMNELVSALEHLSQTIEQLHPHSSQSQSDSN</sequence>
<feature type="compositionally biased region" description="Polar residues" evidence="1">
    <location>
        <begin position="43"/>
        <end position="56"/>
    </location>
</feature>
<evidence type="ECO:0000313" key="4">
    <source>
        <dbReference type="Proteomes" id="UP000076858"/>
    </source>
</evidence>
<dbReference type="InterPro" id="IPR025271">
    <property type="entry name" value="CCDC28"/>
</dbReference>
<reference evidence="2" key="2">
    <citation type="submission" date="2015-10" db="EMBL/GenBank/DDBJ databases">
        <authorList>
            <person name="Gilbert D.G."/>
        </authorList>
    </citation>
    <scope>NUCLEOTIDE SEQUENCE</scope>
</reference>
<reference evidence="3 4" key="3">
    <citation type="submission" date="2016-03" db="EMBL/GenBank/DDBJ databases">
        <title>EvidentialGene: Evidence-directed Construction of Genes on Genomes.</title>
        <authorList>
            <person name="Gilbert D.G."/>
            <person name="Choi J.-H."/>
            <person name="Mockaitis K."/>
            <person name="Colbourne J."/>
            <person name="Pfrender M."/>
        </authorList>
    </citation>
    <scope>NUCLEOTIDE SEQUENCE [LARGE SCALE GENOMIC DNA]</scope>
    <source>
        <strain evidence="3 4">Xinb3</strain>
        <tissue evidence="3">Complete organism</tissue>
    </source>
</reference>
<reference evidence="2" key="1">
    <citation type="submission" date="2015-10" db="EMBL/GenBank/DDBJ databases">
        <title>Daphnia magna gene sets from two clonal populations assembled and annotated with EvidentialGene.</title>
        <authorList>
            <person name="Gilbert D."/>
            <person name="Podicheti R."/>
            <person name="Orsini L."/>
            <person name="Colbourne J."/>
            <person name="Pfrender M."/>
        </authorList>
    </citation>
    <scope>NUCLEOTIDE SEQUENCE</scope>
</reference>
<gene>
    <name evidence="3" type="ORF">APZ42_033713</name>
</gene>
<dbReference type="STRING" id="35525.A0A0P5AES0"/>
<evidence type="ECO:0000313" key="3">
    <source>
        <dbReference type="EMBL" id="KZS03532.1"/>
    </source>
</evidence>
<keyword evidence="4" id="KW-1185">Reference proteome</keyword>
<dbReference type="OrthoDB" id="9977011at2759"/>
<dbReference type="AlphaFoldDB" id="A0A0P5AES0"/>
<accession>A0A0P5AES0</accession>
<evidence type="ECO:0000313" key="2">
    <source>
        <dbReference type="EMBL" id="JAJ23546.1"/>
    </source>
</evidence>
<evidence type="ECO:0000256" key="1">
    <source>
        <dbReference type="SAM" id="MobiDB-lite"/>
    </source>
</evidence>
<feature type="region of interest" description="Disordered" evidence="1">
    <location>
        <begin position="1"/>
        <end position="86"/>
    </location>
</feature>
<organism evidence="2">
    <name type="scientific">Daphnia magna</name>
    <dbReference type="NCBI Taxonomy" id="35525"/>
    <lineage>
        <taxon>Eukaryota</taxon>
        <taxon>Metazoa</taxon>
        <taxon>Ecdysozoa</taxon>
        <taxon>Arthropoda</taxon>
        <taxon>Crustacea</taxon>
        <taxon>Branchiopoda</taxon>
        <taxon>Diplostraca</taxon>
        <taxon>Cladocera</taxon>
        <taxon>Anomopoda</taxon>
        <taxon>Daphniidae</taxon>
        <taxon>Daphnia</taxon>
    </lineage>
</organism>